<dbReference type="STRING" id="1391654.AKJ09_05796"/>
<name>A0A0K1Q059_9BACT</name>
<dbReference type="EMBL" id="CP012333">
    <property type="protein sequence ID" value="AKU99132.1"/>
    <property type="molecule type" value="Genomic_DNA"/>
</dbReference>
<sequence length="145" mass="15399">MTASDFCLVGAGAFFLVGLLTGAWKYACIARSADAKAPFYVDTAHRASLLYAFACMLLGELSKRSAWTNGVNLAASGVAIFFFAAAVLGYIVHGALRDTDNQLQRPHRLGRRTLPAGAMLSFMALLMLGEIGGFVVLFTGFLAAL</sequence>
<evidence type="ECO:0000313" key="3">
    <source>
        <dbReference type="Proteomes" id="UP000064967"/>
    </source>
</evidence>
<dbReference type="OrthoDB" id="345818at2"/>
<keyword evidence="3" id="KW-1185">Reference proteome</keyword>
<proteinExistence type="predicted"/>
<protein>
    <submittedName>
        <fullName evidence="2">Putative integral membrane protein</fullName>
    </submittedName>
</protein>
<dbReference type="Proteomes" id="UP000064967">
    <property type="component" value="Chromosome"/>
</dbReference>
<feature type="transmembrane region" description="Helical" evidence="1">
    <location>
        <begin position="71"/>
        <end position="96"/>
    </location>
</feature>
<dbReference type="KEGG" id="llu:AKJ09_05796"/>
<gene>
    <name evidence="2" type="ORF">AKJ09_05796</name>
</gene>
<dbReference type="RefSeq" id="WP_146650434.1">
    <property type="nucleotide sequence ID" value="NZ_CP012333.1"/>
</dbReference>
<keyword evidence="1" id="KW-0472">Membrane</keyword>
<feature type="transmembrane region" description="Helical" evidence="1">
    <location>
        <begin position="39"/>
        <end position="59"/>
    </location>
</feature>
<dbReference type="AlphaFoldDB" id="A0A0K1Q059"/>
<feature type="transmembrane region" description="Helical" evidence="1">
    <location>
        <begin position="6"/>
        <end position="27"/>
    </location>
</feature>
<keyword evidence="1" id="KW-0812">Transmembrane</keyword>
<evidence type="ECO:0000256" key="1">
    <source>
        <dbReference type="SAM" id="Phobius"/>
    </source>
</evidence>
<feature type="transmembrane region" description="Helical" evidence="1">
    <location>
        <begin position="117"/>
        <end position="144"/>
    </location>
</feature>
<keyword evidence="1" id="KW-1133">Transmembrane helix</keyword>
<evidence type="ECO:0000313" key="2">
    <source>
        <dbReference type="EMBL" id="AKU99132.1"/>
    </source>
</evidence>
<accession>A0A0K1Q059</accession>
<organism evidence="2 3">
    <name type="scientific">Labilithrix luteola</name>
    <dbReference type="NCBI Taxonomy" id="1391654"/>
    <lineage>
        <taxon>Bacteria</taxon>
        <taxon>Pseudomonadati</taxon>
        <taxon>Myxococcota</taxon>
        <taxon>Polyangia</taxon>
        <taxon>Polyangiales</taxon>
        <taxon>Labilitrichaceae</taxon>
        <taxon>Labilithrix</taxon>
    </lineage>
</organism>
<reference evidence="2 3" key="1">
    <citation type="submission" date="2015-08" db="EMBL/GenBank/DDBJ databases">
        <authorList>
            <person name="Babu N.S."/>
            <person name="Beckwith C.J."/>
            <person name="Beseler K.G."/>
            <person name="Brison A."/>
            <person name="Carone J.V."/>
            <person name="Caskin T.P."/>
            <person name="Diamond M."/>
            <person name="Durham M.E."/>
            <person name="Foxe J.M."/>
            <person name="Go M."/>
            <person name="Henderson B.A."/>
            <person name="Jones I.B."/>
            <person name="McGettigan J.A."/>
            <person name="Micheletti S.J."/>
            <person name="Nasrallah M.E."/>
            <person name="Ortiz D."/>
            <person name="Piller C.R."/>
            <person name="Privatt S.R."/>
            <person name="Schneider S.L."/>
            <person name="Sharp S."/>
            <person name="Smith T.C."/>
            <person name="Stanton J.D."/>
            <person name="Ullery H.E."/>
            <person name="Wilson R.J."/>
            <person name="Serrano M.G."/>
            <person name="Buck G."/>
            <person name="Lee V."/>
            <person name="Wang Y."/>
            <person name="Carvalho R."/>
            <person name="Voegtly L."/>
            <person name="Shi R."/>
            <person name="Duckworth R."/>
            <person name="Johnson A."/>
            <person name="Loviza R."/>
            <person name="Walstead R."/>
            <person name="Shah Z."/>
            <person name="Kiflezghi M."/>
            <person name="Wade K."/>
            <person name="Ball S.L."/>
            <person name="Bradley K.W."/>
            <person name="Asai D.J."/>
            <person name="Bowman C.A."/>
            <person name="Russell D.A."/>
            <person name="Pope W.H."/>
            <person name="Jacobs-Sera D."/>
            <person name="Hendrix R.W."/>
            <person name="Hatfull G.F."/>
        </authorList>
    </citation>
    <scope>NUCLEOTIDE SEQUENCE [LARGE SCALE GENOMIC DNA]</scope>
    <source>
        <strain evidence="2 3">DSM 27648</strain>
    </source>
</reference>